<dbReference type="EMBL" id="LUGH01000274">
    <property type="protein sequence ID" value="OBZ86760.1"/>
    <property type="molecule type" value="Genomic_DNA"/>
</dbReference>
<dbReference type="GO" id="GO:0016973">
    <property type="term" value="P:poly(A)+ mRNA export from nucleus"/>
    <property type="evidence" value="ECO:0007669"/>
    <property type="project" value="TreeGrafter"/>
</dbReference>
<evidence type="ECO:0000313" key="5">
    <source>
        <dbReference type="EMBL" id="OBZ86760.1"/>
    </source>
</evidence>
<feature type="compositionally biased region" description="Polar residues" evidence="4">
    <location>
        <begin position="1"/>
        <end position="13"/>
    </location>
</feature>
<dbReference type="PANTHER" id="PTHR11225:SF4">
    <property type="entry name" value="NUCLEAR PORE COMPLEX PROTEIN NUP93"/>
    <property type="match status" value="1"/>
</dbReference>
<accession>A0A1C7NCS8</accession>
<evidence type="ECO:0000256" key="4">
    <source>
        <dbReference type="SAM" id="MobiDB-lite"/>
    </source>
</evidence>
<dbReference type="GO" id="GO:0017056">
    <property type="term" value="F:structural constituent of nuclear pore"/>
    <property type="evidence" value="ECO:0007669"/>
    <property type="project" value="InterPro"/>
</dbReference>
<evidence type="ECO:0000313" key="6">
    <source>
        <dbReference type="Proteomes" id="UP000093000"/>
    </source>
</evidence>
<comment type="similarity">
    <text evidence="2">Belongs to the nucleoporin interacting component (NIC) family.</text>
</comment>
<proteinExistence type="inferred from homology"/>
<gene>
    <name evidence="5" type="ORF">A0J61_05200</name>
</gene>
<comment type="caution">
    <text evidence="5">The sequence shown here is derived from an EMBL/GenBank/DDBJ whole genome shotgun (WGS) entry which is preliminary data.</text>
</comment>
<name>A0A1C7NCS8_9FUNG</name>
<evidence type="ECO:0000256" key="2">
    <source>
        <dbReference type="ARBA" id="ARBA00010186"/>
    </source>
</evidence>
<dbReference type="STRING" id="101091.A0A1C7NCS8"/>
<dbReference type="InterPro" id="IPR007231">
    <property type="entry name" value="Nucleoporin_int_Nup93/Nic96"/>
</dbReference>
<feature type="region of interest" description="Disordered" evidence="4">
    <location>
        <begin position="1"/>
        <end position="24"/>
    </location>
</feature>
<dbReference type="AlphaFoldDB" id="A0A1C7NCS8"/>
<dbReference type="GO" id="GO:0005643">
    <property type="term" value="C:nuclear pore"/>
    <property type="evidence" value="ECO:0007669"/>
    <property type="project" value="InterPro"/>
</dbReference>
<protein>
    <submittedName>
        <fullName evidence="5">Uncharacterized protein</fullName>
    </submittedName>
</protein>
<reference evidence="5 6" key="1">
    <citation type="submission" date="2016-03" db="EMBL/GenBank/DDBJ databases">
        <title>Choanephora cucurbitarum.</title>
        <authorList>
            <person name="Min B."/>
            <person name="Park H."/>
            <person name="Park J.-H."/>
            <person name="Shin H.-D."/>
            <person name="Choi I.-G."/>
        </authorList>
    </citation>
    <scope>NUCLEOTIDE SEQUENCE [LARGE SCALE GENOMIC DNA]</scope>
    <source>
        <strain evidence="5 6">KUS-F28377</strain>
    </source>
</reference>
<dbReference type="InParanoid" id="A0A1C7NCS8"/>
<evidence type="ECO:0000256" key="1">
    <source>
        <dbReference type="ARBA" id="ARBA00004259"/>
    </source>
</evidence>
<evidence type="ECO:0000256" key="3">
    <source>
        <dbReference type="ARBA" id="ARBA00023242"/>
    </source>
</evidence>
<dbReference type="OrthoDB" id="203824at2759"/>
<keyword evidence="6" id="KW-1185">Reference proteome</keyword>
<dbReference type="PANTHER" id="PTHR11225">
    <property type="entry name" value="NUCLEAR PORE COMPLEX PROTEIN NUP93 NUCLEOPORIN NUP93 DEAD EYE PROTEIN"/>
    <property type="match status" value="1"/>
</dbReference>
<sequence length="192" mass="21277">MSNNGTESKNAASPNEPAETATSNLKQILARSKLTNNKILSQELPTIERGLSQIESQSKKLSSKAKGTEDPVDVRAHYFLAQGGVNTHVLMKELGTIHLGGLEEHRQPIQDTDVEKHIEQQSTETVIKIIEDGRQEIMLGSDKLFTNDLDSYWQTTLINELNVSAFDRSSITLSKTKFDPTRVVSAGHYANE</sequence>
<organism evidence="5 6">
    <name type="scientific">Choanephora cucurbitarum</name>
    <dbReference type="NCBI Taxonomy" id="101091"/>
    <lineage>
        <taxon>Eukaryota</taxon>
        <taxon>Fungi</taxon>
        <taxon>Fungi incertae sedis</taxon>
        <taxon>Mucoromycota</taxon>
        <taxon>Mucoromycotina</taxon>
        <taxon>Mucoromycetes</taxon>
        <taxon>Mucorales</taxon>
        <taxon>Mucorineae</taxon>
        <taxon>Choanephoraceae</taxon>
        <taxon>Choanephoroideae</taxon>
        <taxon>Choanephora</taxon>
    </lineage>
</organism>
<dbReference type="Proteomes" id="UP000093000">
    <property type="component" value="Unassembled WGS sequence"/>
</dbReference>
<comment type="subcellular location">
    <subcellularLocation>
        <location evidence="1">Nucleus envelope</location>
    </subcellularLocation>
</comment>
<dbReference type="GO" id="GO:0006606">
    <property type="term" value="P:protein import into nucleus"/>
    <property type="evidence" value="ECO:0007669"/>
    <property type="project" value="TreeGrafter"/>
</dbReference>
<keyword evidence="3" id="KW-0539">Nucleus</keyword>